<dbReference type="AlphaFoldDB" id="G0API8"/>
<sequence length="43" mass="5377">MLKYKFYYLKFKPKKKREELTSLLKYQVQHILFLKIIKKQAIS</sequence>
<dbReference type="Proteomes" id="UP000001634">
    <property type="component" value="Plasmid lp54"/>
</dbReference>
<reference key="1">
    <citation type="submission" date="2011-06" db="EMBL/GenBank/DDBJ databases">
        <authorList>
            <person name="Mongodin E.F."/>
            <person name="Casjens S.R."/>
            <person name="Fraser-Liggett C.M."/>
            <person name="Qiu W.-G."/>
            <person name="Dunn J.J."/>
            <person name="Luft B.J."/>
            <person name="Schutzer S.E."/>
        </authorList>
    </citation>
    <scope>NUCLEOTIDE SEQUENCE</scope>
    <source>
        <strain>DN127</strain>
    </source>
</reference>
<keyword evidence="2" id="KW-1185">Reference proteome</keyword>
<dbReference type="EMBL" id="CP002761">
    <property type="protein sequence ID" value="AEL19614.1"/>
    <property type="molecule type" value="Genomic_DNA"/>
</dbReference>
<accession>G0API8</accession>
<proteinExistence type="predicted"/>
<keyword evidence="1" id="KW-0614">Plasmid</keyword>
<geneLocation type="plasmid" evidence="1 2">
    <name>lp54</name>
</geneLocation>
<dbReference type="HOGENOM" id="CLU_3230438_0_0_12"/>
<gene>
    <name evidence="1" type="ordered locus">BbiDN127_A0063</name>
</gene>
<name>G0API8_BORBD</name>
<organism evidence="1 2">
    <name type="scientific">Borrelia bissettiae (strain DSM 17990 / CIP 109136 / DN127)</name>
    <name type="common">Borreliella bissettiae</name>
    <dbReference type="NCBI Taxonomy" id="521010"/>
    <lineage>
        <taxon>Bacteria</taxon>
        <taxon>Pseudomonadati</taxon>
        <taxon>Spirochaetota</taxon>
        <taxon>Spirochaetia</taxon>
        <taxon>Spirochaetales</taxon>
        <taxon>Borreliaceae</taxon>
        <taxon>Borreliella</taxon>
    </lineage>
</organism>
<evidence type="ECO:0000313" key="2">
    <source>
        <dbReference type="Proteomes" id="UP000001634"/>
    </source>
</evidence>
<protein>
    <submittedName>
        <fullName evidence="1">Borrelia PFam54 protein, truncated</fullName>
    </submittedName>
</protein>
<dbReference type="KEGG" id="bbs:BbiDN127_A0063"/>
<reference evidence="1 2" key="2">
    <citation type="journal article" date="2012" name="J. Bacteriol.">
        <title>Whole-Genome Sequences of Borrelia bissettii, Borrelia valaisiana, and Borrelia spielmanii.</title>
        <authorList>
            <person name="Schutzer S.E."/>
            <person name="Fraser-Liggett C.M."/>
            <person name="Qiu W.G."/>
            <person name="Kraiczy P."/>
            <person name="Mongodin E.F."/>
            <person name="Dunn J.J."/>
            <person name="Luft B.J."/>
            <person name="Casjens S.R."/>
        </authorList>
    </citation>
    <scope>NUCLEOTIDE SEQUENCE [LARGE SCALE GENOMIC DNA]</scope>
    <source>
        <strain evidence="1 2">DN127</strain>
    </source>
</reference>
<evidence type="ECO:0000313" key="1">
    <source>
        <dbReference type="EMBL" id="AEL19614.1"/>
    </source>
</evidence>